<name>A0ABU5XLA7_9MYCO</name>
<dbReference type="Proteomes" id="UP001299596">
    <property type="component" value="Unassembled WGS sequence"/>
</dbReference>
<protein>
    <submittedName>
        <fullName evidence="2">Uncharacterized protein</fullName>
    </submittedName>
</protein>
<proteinExistence type="predicted"/>
<evidence type="ECO:0000313" key="3">
    <source>
        <dbReference type="Proteomes" id="UP001299596"/>
    </source>
</evidence>
<dbReference type="EMBL" id="JAYJJR010000013">
    <property type="protein sequence ID" value="MEB3022974.1"/>
    <property type="molecule type" value="Genomic_DNA"/>
</dbReference>
<keyword evidence="3" id="KW-1185">Reference proteome</keyword>
<gene>
    <name evidence="2" type="ORF">K6T79_18185</name>
</gene>
<dbReference type="RefSeq" id="WP_329780238.1">
    <property type="nucleotide sequence ID" value="NZ_JAYJJR010000013.1"/>
</dbReference>
<comment type="caution">
    <text evidence="2">The sequence shown here is derived from an EMBL/GenBank/DDBJ whole genome shotgun (WGS) entry which is preliminary data.</text>
</comment>
<evidence type="ECO:0000256" key="1">
    <source>
        <dbReference type="SAM" id="MobiDB-lite"/>
    </source>
</evidence>
<reference evidence="2 3" key="1">
    <citation type="submission" date="2023-12" db="EMBL/GenBank/DDBJ databases">
        <title>Description of new species of Mycobacterium terrae complex isolated from sewage at the Sao Paulo Zoological Park Foundation in Brazil.</title>
        <authorList>
            <person name="Romagnoli C.L."/>
            <person name="Conceicao E.C."/>
            <person name="Machado E."/>
            <person name="Barreto L.B.P.F."/>
            <person name="Sharma A."/>
            <person name="Silva N.M."/>
            <person name="Marques L.E."/>
            <person name="Juliana M.A."/>
            <person name="Lourenco M.C.S."/>
            <person name="Digiampietri L.A."/>
            <person name="Suffys P.N."/>
            <person name="Viana-Niero C."/>
        </authorList>
    </citation>
    <scope>NUCLEOTIDE SEQUENCE [LARGE SCALE GENOMIC DNA]</scope>
    <source>
        <strain evidence="2 3">MYC098</strain>
    </source>
</reference>
<sequence length="112" mass="12447">MGLLTVWGRLARSAGPPRQRRISTTAELDGLPNLTVVQFRGTALRGHDRLVWQLDEQWFSPGSTESVPSSWFPPEAFPAFVLWSPGDTEHRDAQQGIAGPKPDCLNDSPPRR</sequence>
<evidence type="ECO:0000313" key="2">
    <source>
        <dbReference type="EMBL" id="MEB3022974.1"/>
    </source>
</evidence>
<organism evidence="2 3">
    <name type="scientific">[Mycobacterium] crassicus</name>
    <dbReference type="NCBI Taxonomy" id="2872309"/>
    <lineage>
        <taxon>Bacteria</taxon>
        <taxon>Bacillati</taxon>
        <taxon>Actinomycetota</taxon>
        <taxon>Actinomycetes</taxon>
        <taxon>Mycobacteriales</taxon>
        <taxon>Mycobacteriaceae</taxon>
        <taxon>Mycolicibacter</taxon>
    </lineage>
</organism>
<accession>A0ABU5XLA7</accession>
<feature type="region of interest" description="Disordered" evidence="1">
    <location>
        <begin position="84"/>
        <end position="112"/>
    </location>
</feature>